<evidence type="ECO:0000256" key="3">
    <source>
        <dbReference type="ARBA" id="ARBA00022475"/>
    </source>
</evidence>
<dbReference type="PANTHER" id="PTHR33508">
    <property type="entry name" value="UPF0056 MEMBRANE PROTEIN YHCE"/>
    <property type="match status" value="1"/>
</dbReference>
<feature type="transmembrane region" description="Helical" evidence="7">
    <location>
        <begin position="12"/>
        <end position="32"/>
    </location>
</feature>
<keyword evidence="4 7" id="KW-0812">Transmembrane</keyword>
<evidence type="ECO:0000256" key="4">
    <source>
        <dbReference type="ARBA" id="ARBA00022692"/>
    </source>
</evidence>
<comment type="subcellular location">
    <subcellularLocation>
        <location evidence="1 7">Cell membrane</location>
        <topology evidence="1 7">Multi-pass membrane protein</topology>
    </subcellularLocation>
</comment>
<keyword evidence="6 7" id="KW-0472">Membrane</keyword>
<comment type="similarity">
    <text evidence="2 7">Belongs to the UPF0056 (MarC) family.</text>
</comment>
<dbReference type="InterPro" id="IPR002771">
    <property type="entry name" value="Multi_antbiot-R_MarC"/>
</dbReference>
<feature type="transmembrane region" description="Helical" evidence="7">
    <location>
        <begin position="44"/>
        <end position="64"/>
    </location>
</feature>
<dbReference type="EMBL" id="SMSJ01000007">
    <property type="protein sequence ID" value="TDH62982.1"/>
    <property type="molecule type" value="Genomic_DNA"/>
</dbReference>
<evidence type="ECO:0000256" key="7">
    <source>
        <dbReference type="RuleBase" id="RU362048"/>
    </source>
</evidence>
<dbReference type="Pfam" id="PF01914">
    <property type="entry name" value="MarC"/>
    <property type="match status" value="1"/>
</dbReference>
<reference evidence="8 9" key="1">
    <citation type="journal article" date="2016" name="J. Microbiol.">
        <title>Dankookia rubra gen. nov., sp. nov., an alphaproteobacterium isolated from sediment of a shallow stream.</title>
        <authorList>
            <person name="Kim W.H."/>
            <person name="Kim D.H."/>
            <person name="Kang K."/>
            <person name="Ahn T.Y."/>
        </authorList>
    </citation>
    <scope>NUCLEOTIDE SEQUENCE [LARGE SCALE GENOMIC DNA]</scope>
    <source>
        <strain evidence="8 9">JCM30602</strain>
    </source>
</reference>
<evidence type="ECO:0000256" key="2">
    <source>
        <dbReference type="ARBA" id="ARBA00009784"/>
    </source>
</evidence>
<feature type="transmembrane region" description="Helical" evidence="7">
    <location>
        <begin position="148"/>
        <end position="170"/>
    </location>
</feature>
<gene>
    <name evidence="8" type="ORF">E2C06_08255</name>
</gene>
<dbReference type="AlphaFoldDB" id="A0A4R5QHY1"/>
<dbReference type="OrthoDB" id="21094at2"/>
<dbReference type="RefSeq" id="WP_133288128.1">
    <property type="nucleotide sequence ID" value="NZ_SMSJ01000007.1"/>
</dbReference>
<evidence type="ECO:0000256" key="6">
    <source>
        <dbReference type="ARBA" id="ARBA00023136"/>
    </source>
</evidence>
<protein>
    <recommendedName>
        <fullName evidence="7">UPF0056 membrane protein</fullName>
    </recommendedName>
</protein>
<evidence type="ECO:0000256" key="1">
    <source>
        <dbReference type="ARBA" id="ARBA00004651"/>
    </source>
</evidence>
<dbReference type="PANTHER" id="PTHR33508:SF1">
    <property type="entry name" value="UPF0056 MEMBRANE PROTEIN YHCE"/>
    <property type="match status" value="1"/>
</dbReference>
<feature type="transmembrane region" description="Helical" evidence="7">
    <location>
        <begin position="118"/>
        <end position="136"/>
    </location>
</feature>
<feature type="transmembrane region" description="Helical" evidence="7">
    <location>
        <begin position="76"/>
        <end position="97"/>
    </location>
</feature>
<keyword evidence="5 7" id="KW-1133">Transmembrane helix</keyword>
<evidence type="ECO:0000256" key="5">
    <source>
        <dbReference type="ARBA" id="ARBA00022989"/>
    </source>
</evidence>
<organism evidence="8 9">
    <name type="scientific">Dankookia rubra</name>
    <dbReference type="NCBI Taxonomy" id="1442381"/>
    <lineage>
        <taxon>Bacteria</taxon>
        <taxon>Pseudomonadati</taxon>
        <taxon>Pseudomonadota</taxon>
        <taxon>Alphaproteobacteria</taxon>
        <taxon>Acetobacterales</taxon>
        <taxon>Roseomonadaceae</taxon>
        <taxon>Dankookia</taxon>
    </lineage>
</organism>
<comment type="caution">
    <text evidence="8">The sequence shown here is derived from an EMBL/GenBank/DDBJ whole genome shotgun (WGS) entry which is preliminary data.</text>
</comment>
<sequence>MGSGGTPSLVQVWGFFFLLLGPIKILGPFHRMTVDAEPALRRKLAVRGALFATCIVLLAGTLGVQALRNYAVPPPVLALTGGLVLFLVAPQGLLESFNPRQRAAAPEPPGMQAAAMPLAYPIIVTPSGIAAVIIYMTLAPGWPDKGAIVGLLLAVMLLNLLAMLFASAVLRWLGMPLLVLGTVLGVVQAALGLNIMLNALRVLGVIAAVPGAG</sequence>
<evidence type="ECO:0000313" key="9">
    <source>
        <dbReference type="Proteomes" id="UP000295096"/>
    </source>
</evidence>
<dbReference type="GO" id="GO:0005886">
    <property type="term" value="C:plasma membrane"/>
    <property type="evidence" value="ECO:0007669"/>
    <property type="project" value="UniProtKB-SubCell"/>
</dbReference>
<proteinExistence type="inferred from homology"/>
<keyword evidence="9" id="KW-1185">Reference proteome</keyword>
<keyword evidence="3" id="KW-1003">Cell membrane</keyword>
<feature type="transmembrane region" description="Helical" evidence="7">
    <location>
        <begin position="177"/>
        <end position="197"/>
    </location>
</feature>
<accession>A0A4R5QHY1</accession>
<name>A0A4R5QHY1_9PROT</name>
<evidence type="ECO:0000313" key="8">
    <source>
        <dbReference type="EMBL" id="TDH62982.1"/>
    </source>
</evidence>
<dbReference type="Proteomes" id="UP000295096">
    <property type="component" value="Unassembled WGS sequence"/>
</dbReference>